<name>A0AAJ7P909_9ACAR</name>
<gene>
    <name evidence="7" type="primary">LOC108863710</name>
</gene>
<evidence type="ECO:0000256" key="4">
    <source>
        <dbReference type="SAM" id="SignalP"/>
    </source>
</evidence>
<keyword evidence="1" id="KW-1015">Disulfide bond</keyword>
<protein>
    <submittedName>
        <fullName evidence="7">Uncharacterized protein LOC108863710</fullName>
    </submittedName>
</protein>
<evidence type="ECO:0000259" key="5">
    <source>
        <dbReference type="PROSITE" id="PS01180"/>
    </source>
</evidence>
<feature type="region of interest" description="Disordered" evidence="3">
    <location>
        <begin position="273"/>
        <end position="304"/>
    </location>
</feature>
<evidence type="ECO:0000256" key="2">
    <source>
        <dbReference type="PROSITE-ProRule" id="PRU00059"/>
    </source>
</evidence>
<dbReference type="PROSITE" id="PS01180">
    <property type="entry name" value="CUB"/>
    <property type="match status" value="1"/>
</dbReference>
<dbReference type="PANTHER" id="PTHR33236:SF11">
    <property type="entry name" value="CUB DOMAIN-CONTAINING PROTEIN"/>
    <property type="match status" value="1"/>
</dbReference>
<dbReference type="InterPro" id="IPR035914">
    <property type="entry name" value="Sperma_CUB_dom_sf"/>
</dbReference>
<dbReference type="KEGG" id="goe:108863710"/>
<dbReference type="SUPFAM" id="SSF49854">
    <property type="entry name" value="Spermadhesin, CUB domain"/>
    <property type="match status" value="2"/>
</dbReference>
<dbReference type="InterPro" id="IPR058698">
    <property type="entry name" value="CUB_metazoa"/>
</dbReference>
<dbReference type="PANTHER" id="PTHR33236">
    <property type="entry name" value="INTRAFLAGELLAR TRANSPORT PROTEIN 122 FAMILY PROTEIN-RELATED"/>
    <property type="match status" value="1"/>
</dbReference>
<sequence>MWKSAVFLLTVASIAAAAEVKSRRVRDSSTSIFNPFPFLQIVRFANDECAAESASSGTCYTAKECDDLKGHIQGDCANGYGSCCVLTYSCRETMRHNLSYFVPPSYPEKEEEANVCPLKIAFEATICQIRLDFERFDILGPKGGDCVDDLFVVLGGNVNHRVPVICGQNANQHIYVNVDTVEGPLELQMITGIARYSRDWRIKVSMVPCDSPFKAPNGCLQFFTGGVGNFRSFNFNQPDTNRSGYLNSVDYAICLRRERDMCYVTYSVGRGTGNSENSPGKKDNAAASTPTTTPRGPRDNSLIRSNSFGIATSTDKSMDFQSDSKGGSSKCTGDYLAIFGLERFCGGAFSLTSGSKENQPITVKDSGPLMVLFKSDKTFNGRGFDIDFVQGPCMPITFF</sequence>
<dbReference type="Gene3D" id="2.60.120.290">
    <property type="entry name" value="Spermadhesin, CUB domain"/>
    <property type="match status" value="1"/>
</dbReference>
<comment type="caution">
    <text evidence="2">Lacks conserved residue(s) required for the propagation of feature annotation.</text>
</comment>
<evidence type="ECO:0000256" key="3">
    <source>
        <dbReference type="SAM" id="MobiDB-lite"/>
    </source>
</evidence>
<reference evidence="7" key="1">
    <citation type="submission" date="2025-08" db="UniProtKB">
        <authorList>
            <consortium name="RefSeq"/>
        </authorList>
    </citation>
    <scope>IDENTIFICATION</scope>
</reference>
<evidence type="ECO:0000313" key="6">
    <source>
        <dbReference type="Proteomes" id="UP000694867"/>
    </source>
</evidence>
<proteinExistence type="predicted"/>
<dbReference type="AlphaFoldDB" id="A0AAJ7P909"/>
<dbReference type="Proteomes" id="UP000694867">
    <property type="component" value="Unplaced"/>
</dbReference>
<feature type="domain" description="CUB" evidence="5">
    <location>
        <begin position="90"/>
        <end position="207"/>
    </location>
</feature>
<evidence type="ECO:0000256" key="1">
    <source>
        <dbReference type="ARBA" id="ARBA00023157"/>
    </source>
</evidence>
<organism evidence="6 7">
    <name type="scientific">Galendromus occidentalis</name>
    <name type="common">western predatory mite</name>
    <dbReference type="NCBI Taxonomy" id="34638"/>
    <lineage>
        <taxon>Eukaryota</taxon>
        <taxon>Metazoa</taxon>
        <taxon>Ecdysozoa</taxon>
        <taxon>Arthropoda</taxon>
        <taxon>Chelicerata</taxon>
        <taxon>Arachnida</taxon>
        <taxon>Acari</taxon>
        <taxon>Parasitiformes</taxon>
        <taxon>Mesostigmata</taxon>
        <taxon>Gamasina</taxon>
        <taxon>Phytoseioidea</taxon>
        <taxon>Phytoseiidae</taxon>
        <taxon>Typhlodrominae</taxon>
        <taxon>Galendromus</taxon>
    </lineage>
</organism>
<dbReference type="Pfam" id="PF26080">
    <property type="entry name" value="CUB_animal"/>
    <property type="match status" value="1"/>
</dbReference>
<evidence type="ECO:0000313" key="7">
    <source>
        <dbReference type="RefSeq" id="XP_018493740.1"/>
    </source>
</evidence>
<keyword evidence="4" id="KW-0732">Signal</keyword>
<feature type="chain" id="PRO_5042560009" evidence="4">
    <location>
        <begin position="18"/>
        <end position="399"/>
    </location>
</feature>
<dbReference type="InterPro" id="IPR000859">
    <property type="entry name" value="CUB_dom"/>
</dbReference>
<keyword evidence="6" id="KW-1185">Reference proteome</keyword>
<feature type="signal peptide" evidence="4">
    <location>
        <begin position="1"/>
        <end position="17"/>
    </location>
</feature>
<accession>A0AAJ7P909</accession>
<dbReference type="RefSeq" id="XP_018493740.1">
    <property type="nucleotide sequence ID" value="XM_018638224.1"/>
</dbReference>
<dbReference type="GeneID" id="108863710"/>